<keyword evidence="6 10" id="KW-0560">Oxidoreductase</keyword>
<dbReference type="GO" id="GO:0016705">
    <property type="term" value="F:oxidoreductase activity, acting on paired donors, with incorporation or reduction of molecular oxygen"/>
    <property type="evidence" value="ECO:0007669"/>
    <property type="project" value="InterPro"/>
</dbReference>
<evidence type="ECO:0000256" key="3">
    <source>
        <dbReference type="ARBA" id="ARBA00010617"/>
    </source>
</evidence>
<keyword evidence="7 9" id="KW-0408">Iron</keyword>
<evidence type="ECO:0008006" key="14">
    <source>
        <dbReference type="Google" id="ProtNLM"/>
    </source>
</evidence>
<evidence type="ECO:0000256" key="10">
    <source>
        <dbReference type="RuleBase" id="RU000461"/>
    </source>
</evidence>
<dbReference type="PRINTS" id="PR00463">
    <property type="entry name" value="EP450I"/>
</dbReference>
<evidence type="ECO:0000256" key="2">
    <source>
        <dbReference type="ARBA" id="ARBA00005179"/>
    </source>
</evidence>
<dbReference type="HOGENOM" id="CLU_001570_5_11_1"/>
<dbReference type="GO" id="GO:0005506">
    <property type="term" value="F:iron ion binding"/>
    <property type="evidence" value="ECO:0007669"/>
    <property type="project" value="InterPro"/>
</dbReference>
<dbReference type="PROSITE" id="PS00086">
    <property type="entry name" value="CYTOCHROME_P450"/>
    <property type="match status" value="1"/>
</dbReference>
<evidence type="ECO:0000256" key="7">
    <source>
        <dbReference type="ARBA" id="ARBA00023004"/>
    </source>
</evidence>
<keyword evidence="13" id="KW-1185">Reference proteome</keyword>
<dbReference type="SUPFAM" id="SSF48264">
    <property type="entry name" value="Cytochrome P450"/>
    <property type="match status" value="1"/>
</dbReference>
<dbReference type="Gene3D" id="1.10.630.10">
    <property type="entry name" value="Cytochrome P450"/>
    <property type="match status" value="1"/>
</dbReference>
<dbReference type="OrthoDB" id="1470350at2759"/>
<dbReference type="Proteomes" id="UP000054279">
    <property type="component" value="Unassembled WGS sequence"/>
</dbReference>
<reference evidence="12 13" key="1">
    <citation type="submission" date="2014-06" db="EMBL/GenBank/DDBJ databases">
        <title>Evolutionary Origins and Diversification of the Mycorrhizal Mutualists.</title>
        <authorList>
            <consortium name="DOE Joint Genome Institute"/>
            <consortium name="Mycorrhizal Genomics Consortium"/>
            <person name="Kohler A."/>
            <person name="Kuo A."/>
            <person name="Nagy L.G."/>
            <person name="Floudas D."/>
            <person name="Copeland A."/>
            <person name="Barry K.W."/>
            <person name="Cichocki N."/>
            <person name="Veneault-Fourrey C."/>
            <person name="LaButti K."/>
            <person name="Lindquist E.A."/>
            <person name="Lipzen A."/>
            <person name="Lundell T."/>
            <person name="Morin E."/>
            <person name="Murat C."/>
            <person name="Riley R."/>
            <person name="Ohm R."/>
            <person name="Sun H."/>
            <person name="Tunlid A."/>
            <person name="Henrissat B."/>
            <person name="Grigoriev I.V."/>
            <person name="Hibbett D.S."/>
            <person name="Martin F."/>
        </authorList>
    </citation>
    <scope>NUCLEOTIDE SEQUENCE [LARGE SCALE GENOMIC DNA]</scope>
    <source>
        <strain evidence="12 13">SS14</strain>
    </source>
</reference>
<comment type="similarity">
    <text evidence="3 10">Belongs to the cytochrome P450 family.</text>
</comment>
<protein>
    <recommendedName>
        <fullName evidence="14">Cytochrome P450</fullName>
    </recommendedName>
</protein>
<dbReference type="GO" id="GO:0004497">
    <property type="term" value="F:monooxygenase activity"/>
    <property type="evidence" value="ECO:0007669"/>
    <property type="project" value="UniProtKB-KW"/>
</dbReference>
<keyword evidence="5 9" id="KW-0479">Metal-binding</keyword>
<evidence type="ECO:0000256" key="5">
    <source>
        <dbReference type="ARBA" id="ARBA00022723"/>
    </source>
</evidence>
<dbReference type="GO" id="GO:0020037">
    <property type="term" value="F:heme binding"/>
    <property type="evidence" value="ECO:0007669"/>
    <property type="project" value="InterPro"/>
</dbReference>
<dbReference type="InterPro" id="IPR036396">
    <property type="entry name" value="Cyt_P450_sf"/>
</dbReference>
<keyword evidence="11" id="KW-1133">Transmembrane helix</keyword>
<evidence type="ECO:0000256" key="4">
    <source>
        <dbReference type="ARBA" id="ARBA00022617"/>
    </source>
</evidence>
<comment type="cofactor">
    <cofactor evidence="1 9">
        <name>heme</name>
        <dbReference type="ChEBI" id="CHEBI:30413"/>
    </cofactor>
</comment>
<comment type="pathway">
    <text evidence="2">Secondary metabolite biosynthesis.</text>
</comment>
<dbReference type="InterPro" id="IPR017972">
    <property type="entry name" value="Cyt_P450_CS"/>
</dbReference>
<evidence type="ECO:0000256" key="9">
    <source>
        <dbReference type="PIRSR" id="PIRSR602401-1"/>
    </source>
</evidence>
<dbReference type="PANTHER" id="PTHR24305">
    <property type="entry name" value="CYTOCHROME P450"/>
    <property type="match status" value="1"/>
</dbReference>
<organism evidence="12 13">
    <name type="scientific">Sphaerobolus stellatus (strain SS14)</name>
    <dbReference type="NCBI Taxonomy" id="990650"/>
    <lineage>
        <taxon>Eukaryota</taxon>
        <taxon>Fungi</taxon>
        <taxon>Dikarya</taxon>
        <taxon>Basidiomycota</taxon>
        <taxon>Agaricomycotina</taxon>
        <taxon>Agaricomycetes</taxon>
        <taxon>Phallomycetidae</taxon>
        <taxon>Geastrales</taxon>
        <taxon>Sphaerobolaceae</taxon>
        <taxon>Sphaerobolus</taxon>
    </lineage>
</organism>
<keyword evidence="4 9" id="KW-0349">Heme</keyword>
<evidence type="ECO:0000313" key="12">
    <source>
        <dbReference type="EMBL" id="KIJ43581.1"/>
    </source>
</evidence>
<dbReference type="AlphaFoldDB" id="A0A0C9VYM9"/>
<dbReference type="InterPro" id="IPR002401">
    <property type="entry name" value="Cyt_P450_E_grp-I"/>
</dbReference>
<evidence type="ECO:0000313" key="13">
    <source>
        <dbReference type="Proteomes" id="UP000054279"/>
    </source>
</evidence>
<feature type="transmembrane region" description="Helical" evidence="11">
    <location>
        <begin position="6"/>
        <end position="22"/>
    </location>
</feature>
<name>A0A0C9VYM9_SPHS4</name>
<dbReference type="Pfam" id="PF00067">
    <property type="entry name" value="p450"/>
    <property type="match status" value="1"/>
</dbReference>
<keyword evidence="8 10" id="KW-0503">Monooxygenase</keyword>
<evidence type="ECO:0000256" key="6">
    <source>
        <dbReference type="ARBA" id="ARBA00023002"/>
    </source>
</evidence>
<evidence type="ECO:0000256" key="11">
    <source>
        <dbReference type="SAM" id="Phobius"/>
    </source>
</evidence>
<proteinExistence type="inferred from homology"/>
<dbReference type="EMBL" id="KN837122">
    <property type="protein sequence ID" value="KIJ43581.1"/>
    <property type="molecule type" value="Genomic_DNA"/>
</dbReference>
<keyword evidence="11" id="KW-0472">Membrane</keyword>
<evidence type="ECO:0000256" key="1">
    <source>
        <dbReference type="ARBA" id="ARBA00001971"/>
    </source>
</evidence>
<dbReference type="InterPro" id="IPR001128">
    <property type="entry name" value="Cyt_P450"/>
</dbReference>
<keyword evidence="11" id="KW-0812">Transmembrane</keyword>
<sequence>MSSLYFLGGCIVFGILLIRTLLRRIRHRSLDYLPGPPPRSWLVGNFAELVSPKEIGDADAKWTKEYGVALRIGMTFGRDMLFTSDPKALQYILNTSGYRYPKPADVLVMQELVTGPGLAWAEGAQHARQRKLMNPAFSFSALRVFVPLFRETVRRAVDRIKETHFTEQSSTVMNFMPWLSRTTLDAIGEAGFGYQFHAIDKGNDSELARAYYNLSTDINLDRPDISIAFESLIAYLPSWLIHLAFRIPSPRLKRLREYMAIAKQLAQQIVEKETSLYLSGKEGSKDVLSILIRANLSEDPKTKLSHEEVLAQMTTIWFAGHDTTSLTVSWILYQLSRHREYQSLIREEIKAIRERATERGDLELTIGDMDAMKYMLAAMKETLRFHPIVNGLMRVAGRDDVIPISIPQKTKSGTTVTSIPISKGQMIIASIFAYNRLPEVWGPDADQWRPERFLEGIESSQKIHLGVTADLATFSSGLRSCIGWRFSVLEMQAILIELLENFEFGPSPANEEIILGPAGLMTPMVKNSKDRKANLPLTVTAL</sequence>
<dbReference type="InterPro" id="IPR050121">
    <property type="entry name" value="Cytochrome_P450_monoxygenase"/>
</dbReference>
<gene>
    <name evidence="12" type="ORF">M422DRAFT_253163</name>
</gene>
<accession>A0A0C9VYM9</accession>
<feature type="binding site" description="axial binding residue" evidence="9">
    <location>
        <position position="481"/>
    </location>
    <ligand>
        <name>heme</name>
        <dbReference type="ChEBI" id="CHEBI:30413"/>
    </ligand>
    <ligandPart>
        <name>Fe</name>
        <dbReference type="ChEBI" id="CHEBI:18248"/>
    </ligandPart>
</feature>
<dbReference type="PANTHER" id="PTHR24305:SF166">
    <property type="entry name" value="CYTOCHROME P450 12A4, MITOCHONDRIAL-RELATED"/>
    <property type="match status" value="1"/>
</dbReference>
<dbReference type="PRINTS" id="PR00385">
    <property type="entry name" value="P450"/>
</dbReference>
<evidence type="ECO:0000256" key="8">
    <source>
        <dbReference type="ARBA" id="ARBA00023033"/>
    </source>
</evidence>